<feature type="compositionally biased region" description="Polar residues" evidence="12">
    <location>
        <begin position="348"/>
        <end position="358"/>
    </location>
</feature>
<evidence type="ECO:0000313" key="13">
    <source>
        <dbReference type="EnsemblMetazoa" id="XP_030836966"/>
    </source>
</evidence>
<dbReference type="SUPFAM" id="SSF140959">
    <property type="entry name" value="Indolic compounds 2,3-dioxygenase-like"/>
    <property type="match status" value="1"/>
</dbReference>
<dbReference type="CTD" id="6999"/>
<evidence type="ECO:0000256" key="7">
    <source>
        <dbReference type="ARBA" id="ARBA00023079"/>
    </source>
</evidence>
<keyword evidence="3" id="KW-0479">Metal-binding</keyword>
<accession>A0A7M7NK76</accession>
<comment type="cofactor">
    <cofactor evidence="1">
        <name>heme</name>
        <dbReference type="ChEBI" id="CHEBI:30413"/>
    </cofactor>
</comment>
<reference evidence="14" key="1">
    <citation type="submission" date="2015-02" db="EMBL/GenBank/DDBJ databases">
        <title>Genome sequencing for Strongylocentrotus purpuratus.</title>
        <authorList>
            <person name="Murali S."/>
            <person name="Liu Y."/>
            <person name="Vee V."/>
            <person name="English A."/>
            <person name="Wang M."/>
            <person name="Skinner E."/>
            <person name="Han Y."/>
            <person name="Muzny D.M."/>
            <person name="Worley K.C."/>
            <person name="Gibbs R.A."/>
        </authorList>
    </citation>
    <scope>NUCLEOTIDE SEQUENCE</scope>
</reference>
<dbReference type="GeneID" id="593764"/>
<dbReference type="Gene3D" id="1.10.287.3810">
    <property type="match status" value="1"/>
</dbReference>
<feature type="region of interest" description="Disordered" evidence="12">
    <location>
        <begin position="297"/>
        <end position="358"/>
    </location>
</feature>
<comment type="pathway">
    <text evidence="9">Amino-acid degradation; L-tryptophan degradation via kynurenine pathway; L-kynurenine from L-tryptophan: step 1/2.</text>
</comment>
<sequence length="358" mass="40821">MMNRLERIVQILKLLVDQIYVLETMTPLSFSEFRDYLSPASGFQSFQFRLLENKLGLKPGMRVSYQRQNYASVYSEELQATLKKSEEDPTLLNVLERWLERCPGLEEDGFNFWEKYNYQVRAYLNDHLTRAEAAESEAQRDQILNDHKSVKETFDVILDTDKYKALLARGDVRISHKALQGALLISHYREEVRFHQPFQFMTRLMDIDSLLTKWRYNHVMMVQRMIGSKPGSGGSSGYHYLRSTVSDRYKVFLDLFNLSNYLLPRNYIPPLTPGMKRTLSIPNLNTSVDGSMFRRFQIGSPNRGGAGPLSSSPGSLGRGSLPGTPEDAIFEVLSSSDGDEEDDSDQSPPANGQIVFSA</sequence>
<dbReference type="Proteomes" id="UP000007110">
    <property type="component" value="Unassembled WGS sequence"/>
</dbReference>
<keyword evidence="7" id="KW-0823">Tryptophan catabolism</keyword>
<organism evidence="13 14">
    <name type="scientific">Strongylocentrotus purpuratus</name>
    <name type="common">Purple sea urchin</name>
    <dbReference type="NCBI Taxonomy" id="7668"/>
    <lineage>
        <taxon>Eukaryota</taxon>
        <taxon>Metazoa</taxon>
        <taxon>Echinodermata</taxon>
        <taxon>Eleutherozoa</taxon>
        <taxon>Echinozoa</taxon>
        <taxon>Echinoidea</taxon>
        <taxon>Euechinoidea</taxon>
        <taxon>Echinacea</taxon>
        <taxon>Camarodonta</taxon>
        <taxon>Echinidea</taxon>
        <taxon>Strongylocentrotidae</taxon>
        <taxon>Strongylocentrotus</taxon>
    </lineage>
</organism>
<dbReference type="GO" id="GO:0004833">
    <property type="term" value="F:L-tryptophan 2,3-dioxygenase activity"/>
    <property type="evidence" value="ECO:0007669"/>
    <property type="project" value="UniProtKB-EC"/>
</dbReference>
<feature type="compositionally biased region" description="Low complexity" evidence="12">
    <location>
        <begin position="308"/>
        <end position="323"/>
    </location>
</feature>
<comment type="catalytic activity">
    <reaction evidence="8">
        <text>L-tryptophan + O2 = N-formyl-L-kynurenine</text>
        <dbReference type="Rhea" id="RHEA:24536"/>
        <dbReference type="ChEBI" id="CHEBI:15379"/>
        <dbReference type="ChEBI" id="CHEBI:57912"/>
        <dbReference type="ChEBI" id="CHEBI:58629"/>
        <dbReference type="EC" id="1.13.11.11"/>
    </reaction>
</comment>
<protein>
    <recommendedName>
        <fullName evidence="11">tryptophan 2,3-dioxygenase</fullName>
        <ecNumber evidence="11">1.13.11.11</ecNumber>
    </recommendedName>
</protein>
<evidence type="ECO:0000256" key="5">
    <source>
        <dbReference type="ARBA" id="ARBA00023002"/>
    </source>
</evidence>
<dbReference type="GO" id="GO:0020037">
    <property type="term" value="F:heme binding"/>
    <property type="evidence" value="ECO:0007669"/>
    <property type="project" value="InterPro"/>
</dbReference>
<dbReference type="PANTHER" id="PTHR10138:SF0">
    <property type="entry name" value="TRYPTOPHAN 2,3-DIOXYGENASE"/>
    <property type="match status" value="1"/>
</dbReference>
<dbReference type="GO" id="GO:0019441">
    <property type="term" value="P:L-tryptophan catabolic process to kynurenine"/>
    <property type="evidence" value="ECO:0007669"/>
    <property type="project" value="InterPro"/>
</dbReference>
<evidence type="ECO:0000256" key="2">
    <source>
        <dbReference type="ARBA" id="ARBA00022617"/>
    </source>
</evidence>
<dbReference type="PANTHER" id="PTHR10138">
    <property type="entry name" value="TRYPTOPHAN 2,3-DIOXYGENASE"/>
    <property type="match status" value="1"/>
</dbReference>
<evidence type="ECO:0000256" key="9">
    <source>
        <dbReference type="ARBA" id="ARBA00060570"/>
    </source>
</evidence>
<name>A0A7M7NK76_STRPU</name>
<proteinExistence type="predicted"/>
<comment type="subunit">
    <text evidence="10">Homotetramer. Dimer of dimers.</text>
</comment>
<dbReference type="EC" id="1.13.11.11" evidence="11"/>
<evidence type="ECO:0000313" key="14">
    <source>
        <dbReference type="Proteomes" id="UP000007110"/>
    </source>
</evidence>
<evidence type="ECO:0000256" key="10">
    <source>
        <dbReference type="ARBA" id="ARBA00061930"/>
    </source>
</evidence>
<keyword evidence="6" id="KW-0408">Iron</keyword>
<dbReference type="Gene3D" id="1.20.58.480">
    <property type="match status" value="1"/>
</dbReference>
<reference evidence="13" key="2">
    <citation type="submission" date="2021-01" db="UniProtKB">
        <authorList>
            <consortium name="EnsemblMetazoa"/>
        </authorList>
    </citation>
    <scope>IDENTIFICATION</scope>
</reference>
<evidence type="ECO:0000256" key="4">
    <source>
        <dbReference type="ARBA" id="ARBA00022964"/>
    </source>
</evidence>
<keyword evidence="2" id="KW-0349">Heme</keyword>
<dbReference type="InterPro" id="IPR037217">
    <property type="entry name" value="Trp/Indoleamine_2_3_dOase-like"/>
</dbReference>
<dbReference type="OMA" id="WRWRNDH"/>
<dbReference type="Pfam" id="PF03301">
    <property type="entry name" value="Trp_dioxygenase"/>
    <property type="match status" value="1"/>
</dbReference>
<evidence type="ECO:0000256" key="11">
    <source>
        <dbReference type="ARBA" id="ARBA00066688"/>
    </source>
</evidence>
<evidence type="ECO:0000256" key="1">
    <source>
        <dbReference type="ARBA" id="ARBA00001971"/>
    </source>
</evidence>
<evidence type="ECO:0000256" key="3">
    <source>
        <dbReference type="ARBA" id="ARBA00022723"/>
    </source>
</evidence>
<keyword evidence="5" id="KW-0560">Oxidoreductase</keyword>
<dbReference type="AlphaFoldDB" id="A0A7M7NK76"/>
<dbReference type="GO" id="GO:0046872">
    <property type="term" value="F:metal ion binding"/>
    <property type="evidence" value="ECO:0007669"/>
    <property type="project" value="UniProtKB-KW"/>
</dbReference>
<evidence type="ECO:0000256" key="8">
    <source>
        <dbReference type="ARBA" id="ARBA00050412"/>
    </source>
</evidence>
<dbReference type="InterPro" id="IPR004981">
    <property type="entry name" value="Trp_2_3_dOase"/>
</dbReference>
<evidence type="ECO:0000256" key="12">
    <source>
        <dbReference type="SAM" id="MobiDB-lite"/>
    </source>
</evidence>
<dbReference type="RefSeq" id="XP_030836966.1">
    <property type="nucleotide sequence ID" value="XM_030981106.1"/>
</dbReference>
<keyword evidence="4" id="KW-0223">Dioxygenase</keyword>
<dbReference type="FunFam" id="1.10.287.3810:FF:000001">
    <property type="entry name" value="Tryptophan 2,3-dioxygenase"/>
    <property type="match status" value="1"/>
</dbReference>
<keyword evidence="14" id="KW-1185">Reference proteome</keyword>
<evidence type="ECO:0000256" key="6">
    <source>
        <dbReference type="ARBA" id="ARBA00023004"/>
    </source>
</evidence>
<dbReference type="EnsemblMetazoa" id="XM_030981106">
    <property type="protein sequence ID" value="XP_030836966"/>
    <property type="gene ID" value="LOC593764"/>
</dbReference>